<keyword evidence="7 15" id="KW-0328">Glycosyltransferase</keyword>
<dbReference type="Ensembl" id="ENSUMAT00000030806.1">
    <property type="protein sequence ID" value="ENSUMAP00000026014.1"/>
    <property type="gene ID" value="ENSUMAG00000018672.1"/>
</dbReference>
<dbReference type="PANTHER" id="PTHR11468">
    <property type="entry name" value="GLYCOGEN PHOSPHORYLASE"/>
    <property type="match status" value="1"/>
</dbReference>
<evidence type="ECO:0000256" key="3">
    <source>
        <dbReference type="ARBA" id="ARBA00006047"/>
    </source>
</evidence>
<dbReference type="PIRSF" id="PIRSF000460">
    <property type="entry name" value="Pprylas_GlgP"/>
    <property type="match status" value="1"/>
</dbReference>
<dbReference type="GO" id="GO:0030170">
    <property type="term" value="F:pyridoxal phosphate binding"/>
    <property type="evidence" value="ECO:0007669"/>
    <property type="project" value="InterPro"/>
</dbReference>
<proteinExistence type="inferred from homology"/>
<evidence type="ECO:0000256" key="13">
    <source>
        <dbReference type="ARBA" id="ARBA00045394"/>
    </source>
</evidence>
<dbReference type="Pfam" id="PF00343">
    <property type="entry name" value="Phosphorylase"/>
    <property type="match status" value="2"/>
</dbReference>
<organism evidence="17">
    <name type="scientific">Ursus maritimus</name>
    <name type="common">Polar bear</name>
    <name type="synonym">Thalarctos maritimus</name>
    <dbReference type="NCBI Taxonomy" id="29073"/>
    <lineage>
        <taxon>Eukaryota</taxon>
        <taxon>Metazoa</taxon>
        <taxon>Chordata</taxon>
        <taxon>Craniata</taxon>
        <taxon>Vertebrata</taxon>
        <taxon>Euteleostomi</taxon>
        <taxon>Mammalia</taxon>
        <taxon>Eutheria</taxon>
        <taxon>Laurasiatheria</taxon>
        <taxon>Carnivora</taxon>
        <taxon>Caniformia</taxon>
        <taxon>Ursidae</taxon>
        <taxon>Ursus</taxon>
    </lineage>
</organism>
<dbReference type="FunFam" id="3.40.50.2000:FF:000153">
    <property type="entry name" value="Alpha-1,4 glucan phosphorylase"/>
    <property type="match status" value="1"/>
</dbReference>
<dbReference type="AlphaFoldDB" id="A0A452UY12"/>
<dbReference type="GO" id="GO:0005980">
    <property type="term" value="P:glycogen catabolic process"/>
    <property type="evidence" value="ECO:0007669"/>
    <property type="project" value="TreeGrafter"/>
</dbReference>
<dbReference type="GO" id="GO:0008184">
    <property type="term" value="F:glycogen phosphorylase activity"/>
    <property type="evidence" value="ECO:0007669"/>
    <property type="project" value="InterPro"/>
</dbReference>
<dbReference type="FunFam" id="3.40.50.2000:FF:000197">
    <property type="entry name" value="Alpha-1,4 glucan phosphorylase"/>
    <property type="match status" value="1"/>
</dbReference>
<evidence type="ECO:0000256" key="14">
    <source>
        <dbReference type="PIRSR" id="PIRSR000460-1"/>
    </source>
</evidence>
<evidence type="ECO:0000256" key="1">
    <source>
        <dbReference type="ARBA" id="ARBA00001275"/>
    </source>
</evidence>
<evidence type="ECO:0000256" key="8">
    <source>
        <dbReference type="ARBA" id="ARBA00022679"/>
    </source>
</evidence>
<evidence type="ECO:0000313" key="17">
    <source>
        <dbReference type="Ensembl" id="ENSUMAP00000026014"/>
    </source>
</evidence>
<keyword evidence="16" id="KW-0732">Signal</keyword>
<evidence type="ECO:0000256" key="9">
    <source>
        <dbReference type="ARBA" id="ARBA00022898"/>
    </source>
</evidence>
<comment type="function">
    <text evidence="13">Glycogen phosphorylase that regulates glycogen mobilization. Phosphorylase is an important allosteric enzyme in carbohydrate metabolism. Enzymes from different sources differ in their regulatory mechanisms and in their natural substrates. However, all known phosphorylases share catalytic and structural properties.</text>
</comment>
<evidence type="ECO:0000256" key="10">
    <source>
        <dbReference type="ARBA" id="ARBA00022990"/>
    </source>
</evidence>
<protein>
    <recommendedName>
        <fullName evidence="15">Alpha-1,4 glucan phosphorylase</fullName>
        <ecNumber evidence="15">2.4.1.1</ecNumber>
    </recommendedName>
</protein>
<dbReference type="EC" id="2.4.1.1" evidence="15"/>
<gene>
    <name evidence="17" type="primary">PYGB</name>
</gene>
<comment type="subunit">
    <text evidence="12">Homodimer. Dimers associate into a tetramer to form the enzymatically active phosphorylase A.</text>
</comment>
<evidence type="ECO:0000256" key="2">
    <source>
        <dbReference type="ARBA" id="ARBA00001933"/>
    </source>
</evidence>
<keyword evidence="9 14" id="KW-0663">Pyridoxal phosphate</keyword>
<evidence type="ECO:0000256" key="5">
    <source>
        <dbReference type="ARBA" id="ARBA00022553"/>
    </source>
</evidence>
<evidence type="ECO:0000256" key="15">
    <source>
        <dbReference type="RuleBase" id="RU000587"/>
    </source>
</evidence>
<comment type="function">
    <text evidence="15">Allosteric enzyme that catalyzes the rate-limiting step in glycogen catabolism, the phosphorolytic cleavage of glycogen to produce glucose-1-phosphate, and plays a central role in maintaining cellular and organismal glucose homeostasis.</text>
</comment>
<dbReference type="PROSITE" id="PS00102">
    <property type="entry name" value="PHOSPHORYLASE"/>
    <property type="match status" value="1"/>
</dbReference>
<dbReference type="InterPro" id="IPR011833">
    <property type="entry name" value="Glycg_phsphrylas"/>
</dbReference>
<name>A0A452UY12_URSMA</name>
<dbReference type="SUPFAM" id="SSF53756">
    <property type="entry name" value="UDP-Glycosyltransferase/glycogen phosphorylase"/>
    <property type="match status" value="1"/>
</dbReference>
<accession>A0A452UY12</accession>
<keyword evidence="10" id="KW-0007">Acetylation</keyword>
<dbReference type="PANTHER" id="PTHR11468:SF29">
    <property type="entry name" value="GLYCOGEN PHOSPHORYLASE, BRAIN FORM"/>
    <property type="match status" value="1"/>
</dbReference>
<dbReference type="GeneTree" id="ENSGT00950000183148"/>
<evidence type="ECO:0000256" key="6">
    <source>
        <dbReference type="ARBA" id="ARBA00022600"/>
    </source>
</evidence>
<comment type="cofactor">
    <cofactor evidence="2 15">
        <name>pyridoxal 5'-phosphate</name>
        <dbReference type="ChEBI" id="CHEBI:597326"/>
    </cofactor>
</comment>
<evidence type="ECO:0000256" key="16">
    <source>
        <dbReference type="SAM" id="SignalP"/>
    </source>
</evidence>
<dbReference type="FunFam" id="3.40.50.2000:FF:000005">
    <property type="entry name" value="Alpha-1,4 glucan phosphorylase"/>
    <property type="match status" value="1"/>
</dbReference>
<dbReference type="NCBIfam" id="TIGR02093">
    <property type="entry name" value="P_ylase"/>
    <property type="match status" value="1"/>
</dbReference>
<evidence type="ECO:0000256" key="4">
    <source>
        <dbReference type="ARBA" id="ARBA00022533"/>
    </source>
</evidence>
<feature type="signal peptide" evidence="16">
    <location>
        <begin position="1"/>
        <end position="15"/>
    </location>
</feature>
<keyword evidence="8 15" id="KW-0808">Transferase</keyword>
<keyword evidence="4" id="KW-0021">Allosteric enzyme</keyword>
<keyword evidence="11 15" id="KW-0119">Carbohydrate metabolism</keyword>
<comment type="catalytic activity">
    <reaction evidence="1 15">
        <text>[(1-&gt;4)-alpha-D-glucosyl](n) + phosphate = [(1-&gt;4)-alpha-D-glucosyl](n-1) + alpha-D-glucose 1-phosphate</text>
        <dbReference type="Rhea" id="RHEA:41732"/>
        <dbReference type="Rhea" id="RHEA-COMP:9584"/>
        <dbReference type="Rhea" id="RHEA-COMP:9586"/>
        <dbReference type="ChEBI" id="CHEBI:15444"/>
        <dbReference type="ChEBI" id="CHEBI:43474"/>
        <dbReference type="ChEBI" id="CHEBI:58601"/>
        <dbReference type="EC" id="2.4.1.1"/>
    </reaction>
</comment>
<evidence type="ECO:0000256" key="12">
    <source>
        <dbReference type="ARBA" id="ARBA00038533"/>
    </source>
</evidence>
<feature type="chain" id="PRO_5019124843" description="Alpha-1,4 glucan phosphorylase" evidence="16">
    <location>
        <begin position="16"/>
        <end position="766"/>
    </location>
</feature>
<reference evidence="17" key="1">
    <citation type="submission" date="2019-03" db="UniProtKB">
        <authorList>
            <consortium name="Ensembl"/>
        </authorList>
    </citation>
    <scope>IDENTIFICATION</scope>
</reference>
<dbReference type="InterPro" id="IPR000811">
    <property type="entry name" value="Glyco_trans_35"/>
</dbReference>
<dbReference type="CDD" id="cd04300">
    <property type="entry name" value="GT35_Glycogen_Phosphorylase"/>
    <property type="match status" value="1"/>
</dbReference>
<keyword evidence="5" id="KW-0597">Phosphoprotein</keyword>
<sequence>MNLLITLIFLMCGDGIQNLRCFLLPPQRIYYLSLEFYMGRTLQNTMVNLGLQNACDEAIYQLGLDLEELEEIEEDAGLGNGGLGRLAACFLDSMATLGLAAYGYGIRYEFGIFNQKIVNGWQVEEADDWLRYGNPWEKARPEYMLPVHFYGRVEHTSEGVKWLDTQVVLAMPYDTPVPGYRNNTVNTMRLWSAKAPNDFKLHDFNVGGYIEAVLDRNLAENISRVLYPNDNFFEGKELRLKQEYFVVAATLQDIIRRFKSSKFGCRDPVRTCFETFPDKVAIQLNDTHPALAIPELMRILVDVEQVDWDKAWEITKKTCAYTNHTVLPEALERWPVSMFEKLLPRHLEIIYAINQRHLDHVAALFPGDVDRLRRMSAIEEGDCKRINMAHLCVIGSHAVNGVARIHSEIVKQSVFKDFYELEPEKFQNKTNGITPRRWLLLCNPGLADTIVEKIGEGFLTDLSQLKKLLPFVDDEALIRDVAKVKQENKLKFSAFLEKEYKVKINPSSMFDVHVKRIHEYKRQLLNCLHIITLYNRIKKDPAKAFVPRTVMIGGKAAPGYHMAKMIIKLVTSIGSVVNHDPVVGDKLKVIFLENYRVSLAEKVIPAADLSQQISTAGTEASGTGNMKFMLNGALTIGTMDGANVEMAEEAGAENLFIFGMRVEDVEALDRKGCVRLPPCHRGRSSVLGTAQSPGVGDSASAGCLACYPGLLFFPLQNPREWTKKVIRNIACSGKFSSDRTITEYARDIWGVEPSDLQIPPPNLPRD</sequence>
<dbReference type="GO" id="GO:0005737">
    <property type="term" value="C:cytoplasm"/>
    <property type="evidence" value="ECO:0007669"/>
    <property type="project" value="TreeGrafter"/>
</dbReference>
<feature type="modified residue" description="N6-(pyridoxal phosphate)lysine" evidence="14">
    <location>
        <position position="627"/>
    </location>
</feature>
<evidence type="ECO:0000256" key="7">
    <source>
        <dbReference type="ARBA" id="ARBA00022676"/>
    </source>
</evidence>
<dbReference type="Gene3D" id="3.40.50.2000">
    <property type="entry name" value="Glycogen Phosphorylase B"/>
    <property type="match status" value="2"/>
</dbReference>
<comment type="similarity">
    <text evidence="3 15">Belongs to the glycogen phosphorylase family.</text>
</comment>
<dbReference type="InterPro" id="IPR035090">
    <property type="entry name" value="Pyridoxal_P_attach_site"/>
</dbReference>
<evidence type="ECO:0000256" key="11">
    <source>
        <dbReference type="ARBA" id="ARBA00023277"/>
    </source>
</evidence>
<keyword evidence="6" id="KW-0321">Glycogen metabolism</keyword>